<accession>A0A392SPE7</accession>
<name>A0A392SPE7_9FABA</name>
<dbReference type="Proteomes" id="UP000265520">
    <property type="component" value="Unassembled WGS sequence"/>
</dbReference>
<evidence type="ECO:0000256" key="1">
    <source>
        <dbReference type="SAM" id="MobiDB-lite"/>
    </source>
</evidence>
<proteinExistence type="predicted"/>
<comment type="caution">
    <text evidence="2">The sequence shown here is derived from an EMBL/GenBank/DDBJ whole genome shotgun (WGS) entry which is preliminary data.</text>
</comment>
<feature type="non-terminal residue" evidence="2">
    <location>
        <position position="42"/>
    </location>
</feature>
<keyword evidence="3" id="KW-1185">Reference proteome</keyword>
<evidence type="ECO:0000313" key="2">
    <source>
        <dbReference type="EMBL" id="MCI50064.1"/>
    </source>
</evidence>
<evidence type="ECO:0000313" key="3">
    <source>
        <dbReference type="Proteomes" id="UP000265520"/>
    </source>
</evidence>
<feature type="region of interest" description="Disordered" evidence="1">
    <location>
        <begin position="1"/>
        <end position="23"/>
    </location>
</feature>
<sequence>MLENRTGLVAERPVARSGEPSQRLTSDFQGMLAKRRIARCAS</sequence>
<dbReference type="AlphaFoldDB" id="A0A392SPE7"/>
<dbReference type="EMBL" id="LXQA010410845">
    <property type="protein sequence ID" value="MCI50064.1"/>
    <property type="molecule type" value="Genomic_DNA"/>
</dbReference>
<protein>
    <submittedName>
        <fullName evidence="2">Uncharacterized protein</fullName>
    </submittedName>
</protein>
<organism evidence="2 3">
    <name type="scientific">Trifolium medium</name>
    <dbReference type="NCBI Taxonomy" id="97028"/>
    <lineage>
        <taxon>Eukaryota</taxon>
        <taxon>Viridiplantae</taxon>
        <taxon>Streptophyta</taxon>
        <taxon>Embryophyta</taxon>
        <taxon>Tracheophyta</taxon>
        <taxon>Spermatophyta</taxon>
        <taxon>Magnoliopsida</taxon>
        <taxon>eudicotyledons</taxon>
        <taxon>Gunneridae</taxon>
        <taxon>Pentapetalae</taxon>
        <taxon>rosids</taxon>
        <taxon>fabids</taxon>
        <taxon>Fabales</taxon>
        <taxon>Fabaceae</taxon>
        <taxon>Papilionoideae</taxon>
        <taxon>50 kb inversion clade</taxon>
        <taxon>NPAAA clade</taxon>
        <taxon>Hologalegina</taxon>
        <taxon>IRL clade</taxon>
        <taxon>Trifolieae</taxon>
        <taxon>Trifolium</taxon>
    </lineage>
</organism>
<reference evidence="2 3" key="1">
    <citation type="journal article" date="2018" name="Front. Plant Sci.">
        <title>Red Clover (Trifolium pratense) and Zigzag Clover (T. medium) - A Picture of Genomic Similarities and Differences.</title>
        <authorList>
            <person name="Dluhosova J."/>
            <person name="Istvanek J."/>
            <person name="Nedelnik J."/>
            <person name="Repkova J."/>
        </authorList>
    </citation>
    <scope>NUCLEOTIDE SEQUENCE [LARGE SCALE GENOMIC DNA]</scope>
    <source>
        <strain evidence="3">cv. 10/8</strain>
        <tissue evidence="2">Leaf</tissue>
    </source>
</reference>